<accession>A0A953T1A2</accession>
<evidence type="ECO:0000313" key="8">
    <source>
        <dbReference type="EMBL" id="MBZ1350058.1"/>
    </source>
</evidence>
<comment type="subcellular location">
    <subcellularLocation>
        <location evidence="1">Membrane</location>
        <topology evidence="1">Multi-pass membrane protein</topology>
    </subcellularLocation>
</comment>
<proteinExistence type="inferred from homology"/>
<evidence type="ECO:0000256" key="2">
    <source>
        <dbReference type="ARBA" id="ARBA00007362"/>
    </source>
</evidence>
<evidence type="ECO:0000256" key="1">
    <source>
        <dbReference type="ARBA" id="ARBA00004141"/>
    </source>
</evidence>
<evidence type="ECO:0000259" key="7">
    <source>
        <dbReference type="Pfam" id="PF00892"/>
    </source>
</evidence>
<feature type="transmembrane region" description="Helical" evidence="6">
    <location>
        <begin position="178"/>
        <end position="197"/>
    </location>
</feature>
<keyword evidence="4 6" id="KW-1133">Transmembrane helix</keyword>
<dbReference type="PANTHER" id="PTHR32322">
    <property type="entry name" value="INNER MEMBRANE TRANSPORTER"/>
    <property type="match status" value="1"/>
</dbReference>
<feature type="transmembrane region" description="Helical" evidence="6">
    <location>
        <begin position="265"/>
        <end position="286"/>
    </location>
</feature>
<feature type="transmembrane region" description="Helical" evidence="6">
    <location>
        <begin position="209"/>
        <end position="228"/>
    </location>
</feature>
<keyword evidence="9" id="KW-1185">Reference proteome</keyword>
<comment type="similarity">
    <text evidence="2">Belongs to the EamA transporter family.</text>
</comment>
<dbReference type="InterPro" id="IPR000620">
    <property type="entry name" value="EamA_dom"/>
</dbReference>
<keyword evidence="3 6" id="KW-0812">Transmembrane</keyword>
<evidence type="ECO:0000313" key="9">
    <source>
        <dbReference type="Proteomes" id="UP000739565"/>
    </source>
</evidence>
<organism evidence="8 9">
    <name type="scientific">Zwartia hollandica</name>
    <dbReference type="NCBI Taxonomy" id="324606"/>
    <lineage>
        <taxon>Bacteria</taxon>
        <taxon>Pseudomonadati</taxon>
        <taxon>Pseudomonadota</taxon>
        <taxon>Betaproteobacteria</taxon>
        <taxon>Burkholderiales</taxon>
        <taxon>Alcaligenaceae</taxon>
        <taxon>Zwartia</taxon>
    </lineage>
</organism>
<dbReference type="Proteomes" id="UP000739565">
    <property type="component" value="Unassembled WGS sequence"/>
</dbReference>
<dbReference type="SUPFAM" id="SSF103481">
    <property type="entry name" value="Multidrug resistance efflux transporter EmrE"/>
    <property type="match status" value="2"/>
</dbReference>
<comment type="caution">
    <text evidence="8">The sequence shown here is derived from an EMBL/GenBank/DDBJ whole genome shotgun (WGS) entry which is preliminary data.</text>
</comment>
<feature type="domain" description="EamA" evidence="7">
    <location>
        <begin position="9"/>
        <end position="136"/>
    </location>
</feature>
<dbReference type="GO" id="GO:0016020">
    <property type="term" value="C:membrane"/>
    <property type="evidence" value="ECO:0007669"/>
    <property type="project" value="UniProtKB-SubCell"/>
</dbReference>
<feature type="transmembrane region" description="Helical" evidence="6">
    <location>
        <begin position="143"/>
        <end position="166"/>
    </location>
</feature>
<feature type="transmembrane region" description="Helical" evidence="6">
    <location>
        <begin position="64"/>
        <end position="87"/>
    </location>
</feature>
<evidence type="ECO:0000256" key="6">
    <source>
        <dbReference type="SAM" id="Phobius"/>
    </source>
</evidence>
<gene>
    <name evidence="8" type="ORF">KZZ10_05325</name>
</gene>
<evidence type="ECO:0000256" key="3">
    <source>
        <dbReference type="ARBA" id="ARBA00022692"/>
    </source>
</evidence>
<dbReference type="Pfam" id="PF00892">
    <property type="entry name" value="EamA"/>
    <property type="match status" value="2"/>
</dbReference>
<name>A0A953T1A2_9BURK</name>
<dbReference type="InterPro" id="IPR037185">
    <property type="entry name" value="EmrE-like"/>
</dbReference>
<evidence type="ECO:0000256" key="5">
    <source>
        <dbReference type="ARBA" id="ARBA00023136"/>
    </source>
</evidence>
<dbReference type="InterPro" id="IPR050638">
    <property type="entry name" value="AA-Vitamin_Transporters"/>
</dbReference>
<feature type="transmembrane region" description="Helical" evidence="6">
    <location>
        <begin position="7"/>
        <end position="27"/>
    </location>
</feature>
<feature type="transmembrane region" description="Helical" evidence="6">
    <location>
        <begin position="120"/>
        <end position="137"/>
    </location>
</feature>
<feature type="transmembrane region" description="Helical" evidence="6">
    <location>
        <begin position="240"/>
        <end position="259"/>
    </location>
</feature>
<feature type="domain" description="EamA" evidence="7">
    <location>
        <begin position="149"/>
        <end position="281"/>
    </location>
</feature>
<keyword evidence="5 6" id="KW-0472">Membrane</keyword>
<evidence type="ECO:0000256" key="4">
    <source>
        <dbReference type="ARBA" id="ARBA00022989"/>
    </source>
</evidence>
<feature type="transmembrane region" description="Helical" evidence="6">
    <location>
        <begin position="33"/>
        <end position="52"/>
    </location>
</feature>
<reference evidence="8" key="1">
    <citation type="submission" date="2021-07" db="EMBL/GenBank/DDBJ databases">
        <title>New genus and species of the family Alcaligenaceae.</title>
        <authorList>
            <person name="Hahn M.W."/>
        </authorList>
    </citation>
    <scope>NUCLEOTIDE SEQUENCE</scope>
    <source>
        <strain evidence="8">LF4-65</strain>
    </source>
</reference>
<dbReference type="EMBL" id="JAHXRI010000006">
    <property type="protein sequence ID" value="MBZ1350058.1"/>
    <property type="molecule type" value="Genomic_DNA"/>
</dbReference>
<dbReference type="PANTHER" id="PTHR32322:SF2">
    <property type="entry name" value="EAMA DOMAIN-CONTAINING PROTEIN"/>
    <property type="match status" value="1"/>
</dbReference>
<feature type="transmembrane region" description="Helical" evidence="6">
    <location>
        <begin position="93"/>
        <end position="113"/>
    </location>
</feature>
<protein>
    <submittedName>
        <fullName evidence="8">DMT family transporter</fullName>
    </submittedName>
</protein>
<dbReference type="AlphaFoldDB" id="A0A953T1A2"/>
<dbReference type="RefSeq" id="WP_259660456.1">
    <property type="nucleotide sequence ID" value="NZ_JAHXRI010000006.1"/>
</dbReference>
<sequence>MRRADVIDLILIAAIWGSSFLFIRMAVPDFGPIALSGLRTLAGGLLLLPLLFFQGKLGLLRAHWGAIVVVGMFNSAIPFVLFNYATISIPSGTMSIINALTPLWGAAVAWLWLKDVLPPARLLGLIVGFTGIVVLVWDKLSLGAAGSLLAVLAGVAAPSFYGVAASYTKKYLMGADPIAAATGSLIAAGIALLPLTWYAWPQEPISTRAWGALLALVVLCTSLAYVMYYRLLMRIGPSKALTCSFLIPVFGVLWGWLWLDEEVTLNVVLGGGVILLGTALATGLVGGKKAVA</sequence>